<gene>
    <name evidence="2" type="ORF">BKM31_44305</name>
</gene>
<sequence>MLIVKGRDTVLGLEDWVKVSVALLLAAALAALVSATVLALRAASGTPGSEILLTGEGLREWTQREVRAIGRRIHGAAALTIVALTMLVTALGFTWFGASAENSTLQIEVVGRTERLCGELVGSADGELIVKGKSLQRMPLSGATSINPVKHCG</sequence>
<feature type="transmembrane region" description="Helical" evidence="1">
    <location>
        <begin position="20"/>
        <end position="40"/>
    </location>
</feature>
<keyword evidence="1" id="KW-0812">Transmembrane</keyword>
<keyword evidence="1" id="KW-1133">Transmembrane helix</keyword>
<keyword evidence="3" id="KW-1185">Reference proteome</keyword>
<evidence type="ECO:0000256" key="1">
    <source>
        <dbReference type="SAM" id="Phobius"/>
    </source>
</evidence>
<protein>
    <submittedName>
        <fullName evidence="2">Uncharacterized protein</fullName>
    </submittedName>
</protein>
<organism evidence="2 3">
    <name type="scientific">[Actinomadura] parvosata subsp. kistnae</name>
    <dbReference type="NCBI Taxonomy" id="1909395"/>
    <lineage>
        <taxon>Bacteria</taxon>
        <taxon>Bacillati</taxon>
        <taxon>Actinomycetota</taxon>
        <taxon>Actinomycetes</taxon>
        <taxon>Streptosporangiales</taxon>
        <taxon>Streptosporangiaceae</taxon>
        <taxon>Nonomuraea</taxon>
    </lineage>
</organism>
<name>A0A1V0ABG3_9ACTN</name>
<feature type="transmembrane region" description="Helical" evidence="1">
    <location>
        <begin position="73"/>
        <end position="96"/>
    </location>
</feature>
<dbReference type="Proteomes" id="UP000190797">
    <property type="component" value="Chromosome"/>
</dbReference>
<accession>A0A1V0ABG3</accession>
<proteinExistence type="predicted"/>
<keyword evidence="1" id="KW-0472">Membrane</keyword>
<dbReference type="KEGG" id="noa:BKM31_44305"/>
<evidence type="ECO:0000313" key="2">
    <source>
        <dbReference type="EMBL" id="AQZ67558.1"/>
    </source>
</evidence>
<reference evidence="3" key="1">
    <citation type="journal article" date="2017" name="Med. Chem. Commun.">
        <title>Nonomuraea sp. ATCC 55076 harbours the largest actinomycete chromosome to date and the kistamicin biosynthetic gene cluster.</title>
        <authorList>
            <person name="Nazari B."/>
            <person name="Forneris C.C."/>
            <person name="Gibson M.I."/>
            <person name="Moon K."/>
            <person name="Schramma K.R."/>
            <person name="Seyedsayamdost M.R."/>
        </authorList>
    </citation>
    <scope>NUCLEOTIDE SEQUENCE [LARGE SCALE GENOMIC DNA]</scope>
    <source>
        <strain evidence="3">ATCC 55076</strain>
    </source>
</reference>
<dbReference type="AlphaFoldDB" id="A0A1V0ABG3"/>
<evidence type="ECO:0000313" key="3">
    <source>
        <dbReference type="Proteomes" id="UP000190797"/>
    </source>
</evidence>
<dbReference type="EMBL" id="CP017717">
    <property type="protein sequence ID" value="AQZ67558.1"/>
    <property type="molecule type" value="Genomic_DNA"/>
</dbReference>